<feature type="compositionally biased region" description="Acidic residues" evidence="1">
    <location>
        <begin position="244"/>
        <end position="268"/>
    </location>
</feature>
<comment type="caution">
    <text evidence="2">The sequence shown here is derived from an EMBL/GenBank/DDBJ whole genome shotgun (WGS) entry which is preliminary data.</text>
</comment>
<evidence type="ECO:0000313" key="2">
    <source>
        <dbReference type="EMBL" id="MED6108373.1"/>
    </source>
</evidence>
<proteinExistence type="predicted"/>
<name>A0ABU6QA30_9FABA</name>
<feature type="compositionally biased region" description="Basic and acidic residues" evidence="1">
    <location>
        <begin position="289"/>
        <end position="302"/>
    </location>
</feature>
<dbReference type="Proteomes" id="UP001341840">
    <property type="component" value="Unassembled WGS sequence"/>
</dbReference>
<organism evidence="2 3">
    <name type="scientific">Stylosanthes scabra</name>
    <dbReference type="NCBI Taxonomy" id="79078"/>
    <lineage>
        <taxon>Eukaryota</taxon>
        <taxon>Viridiplantae</taxon>
        <taxon>Streptophyta</taxon>
        <taxon>Embryophyta</taxon>
        <taxon>Tracheophyta</taxon>
        <taxon>Spermatophyta</taxon>
        <taxon>Magnoliopsida</taxon>
        <taxon>eudicotyledons</taxon>
        <taxon>Gunneridae</taxon>
        <taxon>Pentapetalae</taxon>
        <taxon>rosids</taxon>
        <taxon>fabids</taxon>
        <taxon>Fabales</taxon>
        <taxon>Fabaceae</taxon>
        <taxon>Papilionoideae</taxon>
        <taxon>50 kb inversion clade</taxon>
        <taxon>dalbergioids sensu lato</taxon>
        <taxon>Dalbergieae</taxon>
        <taxon>Pterocarpus clade</taxon>
        <taxon>Stylosanthes</taxon>
    </lineage>
</organism>
<reference evidence="2 3" key="1">
    <citation type="journal article" date="2023" name="Plants (Basel)">
        <title>Bridging the Gap: Combining Genomics and Transcriptomics Approaches to Understand Stylosanthes scabra, an Orphan Legume from the Brazilian Caatinga.</title>
        <authorList>
            <person name="Ferreira-Neto J.R.C."/>
            <person name="da Silva M.D."/>
            <person name="Binneck E."/>
            <person name="de Melo N.F."/>
            <person name="da Silva R.H."/>
            <person name="de Melo A.L.T.M."/>
            <person name="Pandolfi V."/>
            <person name="Bustamante F.O."/>
            <person name="Brasileiro-Vidal A.C."/>
            <person name="Benko-Iseppon A.M."/>
        </authorList>
    </citation>
    <scope>NUCLEOTIDE SEQUENCE [LARGE SCALE GENOMIC DNA]</scope>
    <source>
        <tissue evidence="2">Leaves</tissue>
    </source>
</reference>
<sequence>MRQFGLAQGIPVEPQSLWDNHNECLICPKNKNWWNEYRDWISEWLNRVSVRVPNYPPPVGIPLDKYINWHNGKYKAFLHLSTIDTNQGQHDDTDEPEEQPVQSEQAYYVTHRSPTPIQIPPQQNQQEPMFPPHGSMPPPSFFPESSVRQLSSYPLFMNSVAPYLSNHMDPHTFNTLYSMVNEFDMAQRARALEENQLDAQQTNHTILGRLSIDSHFNAPAASAHFAEDEEAALYTRYKDTDQSNSDDNDRDEDEEEDYLVTDGVDDDNEASRCACDASDRAAGGSTPKEAGKRYDLRTENSRRNPNRFTPSGWSTKDLKKGAS</sequence>
<feature type="region of interest" description="Disordered" evidence="1">
    <location>
        <begin position="235"/>
        <end position="323"/>
    </location>
</feature>
<protein>
    <submittedName>
        <fullName evidence="2">Uncharacterized protein</fullName>
    </submittedName>
</protein>
<keyword evidence="3" id="KW-1185">Reference proteome</keyword>
<accession>A0ABU6QA30</accession>
<evidence type="ECO:0000313" key="3">
    <source>
        <dbReference type="Proteomes" id="UP001341840"/>
    </source>
</evidence>
<gene>
    <name evidence="2" type="ORF">PIB30_023289</name>
</gene>
<dbReference type="EMBL" id="JASCZI010000081">
    <property type="protein sequence ID" value="MED6108373.1"/>
    <property type="molecule type" value="Genomic_DNA"/>
</dbReference>
<evidence type="ECO:0000256" key="1">
    <source>
        <dbReference type="SAM" id="MobiDB-lite"/>
    </source>
</evidence>